<proteinExistence type="predicted"/>
<dbReference type="Pfam" id="PF12972">
    <property type="entry name" value="NAGLU_C"/>
    <property type="match status" value="1"/>
</dbReference>
<name>A0AAV5VGM4_9BILA</name>
<feature type="domain" description="Alpha-N-acetylglucosaminidase C-terminal" evidence="1">
    <location>
        <begin position="4"/>
        <end position="147"/>
    </location>
</feature>
<comment type="caution">
    <text evidence="2">The sequence shown here is derived from an EMBL/GenBank/DDBJ whole genome shotgun (WGS) entry which is preliminary data.</text>
</comment>
<sequence>LNRTLGENELFKQDLADVTREVLQQQLAERIEFATLGYSLQDSMIMRKGCTDIAKIFDLLDKNEVRHLSDWLLMARSAAVRASEADSFERQARNLLTLFSPTGEEDYGQKQWGGLIKKFYSKRWSLFCEYIQTGARFSQIKMNEKSISEVEVPFGHL</sequence>
<evidence type="ECO:0000313" key="3">
    <source>
        <dbReference type="Proteomes" id="UP001432322"/>
    </source>
</evidence>
<keyword evidence="3" id="KW-1185">Reference proteome</keyword>
<dbReference type="InterPro" id="IPR007781">
    <property type="entry name" value="NAGLU"/>
</dbReference>
<dbReference type="PANTHER" id="PTHR12872">
    <property type="entry name" value="ALPHA-N-ACETYLGLUCOSAMINIDASE"/>
    <property type="match status" value="1"/>
</dbReference>
<organism evidence="2 3">
    <name type="scientific">Pristionchus fissidentatus</name>
    <dbReference type="NCBI Taxonomy" id="1538716"/>
    <lineage>
        <taxon>Eukaryota</taxon>
        <taxon>Metazoa</taxon>
        <taxon>Ecdysozoa</taxon>
        <taxon>Nematoda</taxon>
        <taxon>Chromadorea</taxon>
        <taxon>Rhabditida</taxon>
        <taxon>Rhabditina</taxon>
        <taxon>Diplogasteromorpha</taxon>
        <taxon>Diplogasteroidea</taxon>
        <taxon>Neodiplogasteridae</taxon>
        <taxon>Pristionchus</taxon>
    </lineage>
</organism>
<dbReference type="PANTHER" id="PTHR12872:SF1">
    <property type="entry name" value="ALPHA-N-ACETYLGLUCOSAMINIDASE"/>
    <property type="match status" value="1"/>
</dbReference>
<dbReference type="Proteomes" id="UP001432322">
    <property type="component" value="Unassembled WGS sequence"/>
</dbReference>
<dbReference type="Gene3D" id="1.20.120.670">
    <property type="entry name" value="N-acetyl-b-d-glucoasminidase"/>
    <property type="match status" value="1"/>
</dbReference>
<dbReference type="EMBL" id="BTSY01000003">
    <property type="protein sequence ID" value="GMT18521.1"/>
    <property type="molecule type" value="Genomic_DNA"/>
</dbReference>
<feature type="non-terminal residue" evidence="2">
    <location>
        <position position="1"/>
    </location>
</feature>
<evidence type="ECO:0000259" key="1">
    <source>
        <dbReference type="Pfam" id="PF12972"/>
    </source>
</evidence>
<accession>A0AAV5VGM4</accession>
<dbReference type="AlphaFoldDB" id="A0AAV5VGM4"/>
<dbReference type="InterPro" id="IPR024732">
    <property type="entry name" value="NAGLU_C"/>
</dbReference>
<protein>
    <recommendedName>
        <fullName evidence="1">Alpha-N-acetylglucosaminidase C-terminal domain-containing protein</fullName>
    </recommendedName>
</protein>
<gene>
    <name evidence="2" type="ORF">PFISCL1PPCAC_9818</name>
</gene>
<reference evidence="2" key="1">
    <citation type="submission" date="2023-10" db="EMBL/GenBank/DDBJ databases">
        <title>Genome assembly of Pristionchus species.</title>
        <authorList>
            <person name="Yoshida K."/>
            <person name="Sommer R.J."/>
        </authorList>
    </citation>
    <scope>NUCLEOTIDE SEQUENCE</scope>
    <source>
        <strain evidence="2">RS5133</strain>
    </source>
</reference>
<evidence type="ECO:0000313" key="2">
    <source>
        <dbReference type="EMBL" id="GMT18521.1"/>
    </source>
</evidence>